<dbReference type="InterPro" id="IPR029058">
    <property type="entry name" value="AB_hydrolase_fold"/>
</dbReference>
<dbReference type="AlphaFoldDB" id="A0A2H3RS43"/>
<protein>
    <submittedName>
        <fullName evidence="2">Uncharacterized protein</fullName>
    </submittedName>
</protein>
<comment type="caution">
    <text evidence="2">The sequence shown here is derived from an EMBL/GenBank/DDBJ whole genome shotgun (WGS) entry which is preliminary data.</text>
</comment>
<evidence type="ECO:0000313" key="3">
    <source>
        <dbReference type="Proteomes" id="UP000760494"/>
    </source>
</evidence>
<dbReference type="PRINTS" id="PR00081">
    <property type="entry name" value="GDHRDH"/>
</dbReference>
<reference evidence="2" key="1">
    <citation type="submission" date="2019-05" db="EMBL/GenBank/DDBJ databases">
        <authorList>
            <person name="Piombo E."/>
        </authorList>
    </citation>
    <scope>NUCLEOTIDE SEQUENCE</scope>
    <source>
        <strain evidence="2">C2S</strain>
    </source>
</reference>
<dbReference type="PANTHER" id="PTHR43157">
    <property type="entry name" value="PHOSPHATIDYLINOSITOL-GLYCAN BIOSYNTHESIS CLASS F PROTEIN-RELATED"/>
    <property type="match status" value="1"/>
</dbReference>
<evidence type="ECO:0000313" key="2">
    <source>
        <dbReference type="EMBL" id="VTT81605.1"/>
    </source>
</evidence>
<keyword evidence="1" id="KW-0560">Oxidoreductase</keyword>
<dbReference type="EMBL" id="CABFJX010000408">
    <property type="protein sequence ID" value="VTT81605.1"/>
    <property type="molecule type" value="Genomic_DNA"/>
</dbReference>
<dbReference type="Proteomes" id="UP000760494">
    <property type="component" value="Unassembled WGS sequence"/>
</dbReference>
<dbReference type="PANTHER" id="PTHR43157:SF31">
    <property type="entry name" value="PHOSPHATIDYLINOSITOL-GLYCAN BIOSYNTHESIS CLASS F PROTEIN"/>
    <property type="match status" value="1"/>
</dbReference>
<dbReference type="Gene3D" id="3.40.50.720">
    <property type="entry name" value="NAD(P)-binding Rossmann-like Domain"/>
    <property type="match status" value="1"/>
</dbReference>
<dbReference type="SUPFAM" id="SSF51735">
    <property type="entry name" value="NAD(P)-binding Rossmann-fold domains"/>
    <property type="match status" value="1"/>
</dbReference>
<dbReference type="InterPro" id="IPR036291">
    <property type="entry name" value="NAD(P)-bd_dom_sf"/>
</dbReference>
<dbReference type="InterPro" id="IPR002925">
    <property type="entry name" value="Dienelactn_hydro"/>
</dbReference>
<dbReference type="GO" id="GO:0016491">
    <property type="term" value="F:oxidoreductase activity"/>
    <property type="evidence" value="ECO:0007669"/>
    <property type="project" value="UniProtKB-KW"/>
</dbReference>
<evidence type="ECO:0000256" key="1">
    <source>
        <dbReference type="ARBA" id="ARBA00023002"/>
    </source>
</evidence>
<accession>A0A2H3RS43</accession>
<dbReference type="SUPFAM" id="SSF53474">
    <property type="entry name" value="alpha/beta-Hydrolases"/>
    <property type="match status" value="1"/>
</dbReference>
<dbReference type="GO" id="GO:0016787">
    <property type="term" value="F:hydrolase activity"/>
    <property type="evidence" value="ECO:0007669"/>
    <property type="project" value="InterPro"/>
</dbReference>
<dbReference type="InterPro" id="IPR002347">
    <property type="entry name" value="SDR_fam"/>
</dbReference>
<gene>
    <name evidence="2" type="ORF">C2S_12074</name>
</gene>
<name>A0A2H3RS43_FUSFU</name>
<organism evidence="2 3">
    <name type="scientific">Fusarium fujikuroi</name>
    <name type="common">Bakanae and foot rot disease fungus</name>
    <name type="synonym">Gibberella fujikuroi</name>
    <dbReference type="NCBI Taxonomy" id="5127"/>
    <lineage>
        <taxon>Eukaryota</taxon>
        <taxon>Fungi</taxon>
        <taxon>Dikarya</taxon>
        <taxon>Ascomycota</taxon>
        <taxon>Pezizomycotina</taxon>
        <taxon>Sordariomycetes</taxon>
        <taxon>Hypocreomycetidae</taxon>
        <taxon>Hypocreales</taxon>
        <taxon>Nectriaceae</taxon>
        <taxon>Fusarium</taxon>
        <taxon>Fusarium fujikuroi species complex</taxon>
    </lineage>
</organism>
<proteinExistence type="predicted"/>
<dbReference type="Pfam" id="PF01738">
    <property type="entry name" value="DLH"/>
    <property type="match status" value="1"/>
</dbReference>
<sequence>MEAFRGQLEHIPIPTTSFQGQTVIVTGSNTGLGLEAARHFVRLDAEIVILAVRSLEKGEAAKASIEASTKRKNVIQVWQLEMDKYDSIKAFAARCNSLDRLDVVVENAGILRNTYEESEGTEITIKVNVIGTFLLALNLFPILRRSHERTGQISRLVIASSSVHYNAKFRERFKPSIFDALNENRPQWLNDRYNVSKLLVVMLVRSIAAAMKEGPHSAQPIIFNNVHPGLCESELDKDVKGLPGYILSILKALVARKTEEGSRTLVDSAAAGEESHGKYMSECRDIVGPLSDTTPSWNWIWKPWYLAQTIYGMAPFFYYNSLAASWPRIRSFFEAVRLREGPQRRIGAAGFCWGGKPVLTLAHPDSITKDGMPLVDAVFTGHPSGISLPGDVEQIIKPVSVAIGDRDIVTSMSRVNLMKETWRDLDTPTEMVVYPGAGHGFCVRVDEKNENLFQQSKEAEKQALDWFATHLG</sequence>
<dbReference type="Pfam" id="PF00106">
    <property type="entry name" value="adh_short"/>
    <property type="match status" value="1"/>
</dbReference>
<dbReference type="Gene3D" id="3.40.50.1820">
    <property type="entry name" value="alpha/beta hydrolase"/>
    <property type="match status" value="1"/>
</dbReference>